<dbReference type="Pfam" id="PF09664">
    <property type="entry name" value="DUF2399"/>
    <property type="match status" value="1"/>
</dbReference>
<gene>
    <name evidence="3" type="ORF">AB8O55_17990</name>
</gene>
<dbReference type="EMBL" id="JBGEHV010000034">
    <property type="protein sequence ID" value="MEY8041299.1"/>
    <property type="molecule type" value="Genomic_DNA"/>
</dbReference>
<name>A0ABV4CJL6_9PSEU</name>
<dbReference type="Pfam" id="PF11796">
    <property type="entry name" value="DUF3323"/>
    <property type="match status" value="1"/>
</dbReference>
<dbReference type="InterPro" id="IPR024465">
    <property type="entry name" value="DUF2399"/>
</dbReference>
<dbReference type="Proteomes" id="UP001564626">
    <property type="component" value="Unassembled WGS sequence"/>
</dbReference>
<feature type="domain" description="DUF2399" evidence="1">
    <location>
        <begin position="242"/>
        <end position="385"/>
    </location>
</feature>
<accession>A0ABV4CJL6</accession>
<evidence type="ECO:0000313" key="3">
    <source>
        <dbReference type="EMBL" id="MEY8041299.1"/>
    </source>
</evidence>
<comment type="caution">
    <text evidence="3">The sequence shown here is derived from an EMBL/GenBank/DDBJ whole genome shotgun (WGS) entry which is preliminary data.</text>
</comment>
<feature type="domain" description="Conserved hypothetical protein CHP02679 N terminus" evidence="2">
    <location>
        <begin position="18"/>
        <end position="219"/>
    </location>
</feature>
<dbReference type="InterPro" id="IPR024466">
    <property type="entry name" value="CHP02679_N"/>
</dbReference>
<protein>
    <submittedName>
        <fullName evidence="3">DUF2399 domain-containing protein</fullName>
    </submittedName>
</protein>
<evidence type="ECO:0000313" key="4">
    <source>
        <dbReference type="Proteomes" id="UP001564626"/>
    </source>
</evidence>
<reference evidence="3 4" key="1">
    <citation type="submission" date="2024-08" db="EMBL/GenBank/DDBJ databases">
        <title>Genome mining of Saccharopolyspora cebuensis PGLac3 from Nigerian medicinal plant.</title>
        <authorList>
            <person name="Ezeobiora C.E."/>
            <person name="Igbokwe N.H."/>
            <person name="Amin D.H."/>
            <person name="Mendie U.E."/>
        </authorList>
    </citation>
    <scope>NUCLEOTIDE SEQUENCE [LARGE SCALE GENOMIC DNA]</scope>
    <source>
        <strain evidence="3 4">PGLac3</strain>
    </source>
</reference>
<dbReference type="RefSeq" id="WP_345364149.1">
    <property type="nucleotide sequence ID" value="NZ_BAABII010000010.1"/>
</dbReference>
<sequence length="402" mass="42710">MLEIVHTRARRGHRTEAGTLAALALSAEQRKQVALVLGTGWELSGKPVRLQDLAARLAEHQLTVRGLVESLWGEEIEPDRARRDRERDAAEAEREDALRALIVAGAARSDVEQWSAGGGLPKPGTGELTTLVEQITAVLSRLHHANGGIRLGQLAADLSHDAHTLDADKLLGRATARLLAITSGLPRPQRAGRAWRAAWASAGVLCDGVSSRVLALNLPISGDSAAARLCTAAPGEPIWLTLRALTGAWTAPACDIFLCENPTLAEAAADALGVRCPPLVCTDGVASGAALDLLAGFAEMGCTIHARADFDTAGFTIADQVLSVAPHARSWRFDTRTYARERGLSQQYDPAEDLASAVIGLRNVYGQTPVPVHEERLLDTLIADLAATGRTPDVTAMRQQSC</sequence>
<evidence type="ECO:0000259" key="1">
    <source>
        <dbReference type="Pfam" id="PF09664"/>
    </source>
</evidence>
<proteinExistence type="predicted"/>
<evidence type="ECO:0000259" key="2">
    <source>
        <dbReference type="Pfam" id="PF11796"/>
    </source>
</evidence>
<keyword evidence="4" id="KW-1185">Reference proteome</keyword>
<organism evidence="3 4">
    <name type="scientific">Saccharopolyspora cebuensis</name>
    <dbReference type="NCBI Taxonomy" id="418759"/>
    <lineage>
        <taxon>Bacteria</taxon>
        <taxon>Bacillati</taxon>
        <taxon>Actinomycetota</taxon>
        <taxon>Actinomycetes</taxon>
        <taxon>Pseudonocardiales</taxon>
        <taxon>Pseudonocardiaceae</taxon>
        <taxon>Saccharopolyspora</taxon>
    </lineage>
</organism>